<evidence type="ECO:0000256" key="1">
    <source>
        <dbReference type="SAM" id="MobiDB-lite"/>
    </source>
</evidence>
<feature type="region of interest" description="Disordered" evidence="1">
    <location>
        <begin position="195"/>
        <end position="234"/>
    </location>
</feature>
<keyword evidence="4" id="KW-1185">Reference proteome</keyword>
<dbReference type="OrthoDB" id="8479921at2"/>
<protein>
    <submittedName>
        <fullName evidence="3">Uncharacterized protein</fullName>
    </submittedName>
</protein>
<feature type="transmembrane region" description="Helical" evidence="2">
    <location>
        <begin position="253"/>
        <end position="275"/>
    </location>
</feature>
<sequence>MSHHALWGRHGKLRIGVAAALVGAAASVGVGAFAFAPSPALAQGGSWSCGLESITMTDGDGRSIQGIVPSPVVLPGSTVHVSVKVDLAYSAYRCHGGMMEAKILPDGRMLDRPWMQGGVLEYSFVVPGDLTGGPEQKLAITTHGDLGATPIANFPFRTEPVDNGHTVRIIEGGSKVVDGKLVLCADQPDVCANTPEPIPEQAAPAVAPSDNASTGAVPASVSPSAPAGTVPATSPDETELAVAASPRADAPPWLWPGVLALGAAAILVFGGIRIARARDHAARLRRMADRG</sequence>
<evidence type="ECO:0000256" key="2">
    <source>
        <dbReference type="SAM" id="Phobius"/>
    </source>
</evidence>
<gene>
    <name evidence="3" type="ORF">DCE93_06830</name>
</gene>
<dbReference type="Proteomes" id="UP000244729">
    <property type="component" value="Chromosome"/>
</dbReference>
<keyword evidence="2" id="KW-0812">Transmembrane</keyword>
<accession>A0A2S0WVP4</accession>
<dbReference type="RefSeq" id="WP_108595222.1">
    <property type="nucleotide sequence ID" value="NZ_CP028913.1"/>
</dbReference>
<evidence type="ECO:0000313" key="4">
    <source>
        <dbReference type="Proteomes" id="UP000244729"/>
    </source>
</evidence>
<keyword evidence="2" id="KW-1133">Transmembrane helix</keyword>
<evidence type="ECO:0000313" key="3">
    <source>
        <dbReference type="EMBL" id="AWB95407.1"/>
    </source>
</evidence>
<dbReference type="KEGG" id="agm:DCE93_06830"/>
<dbReference type="EMBL" id="CP028913">
    <property type="protein sequence ID" value="AWB95407.1"/>
    <property type="molecule type" value="Genomic_DNA"/>
</dbReference>
<name>A0A2S0WVP4_9MICO</name>
<keyword evidence="2" id="KW-0472">Membrane</keyword>
<reference evidence="3 4" key="1">
    <citation type="submission" date="2018-04" db="EMBL/GenBank/DDBJ databases">
        <authorList>
            <person name="Li J."/>
        </authorList>
    </citation>
    <scope>NUCLEOTIDE SEQUENCE [LARGE SCALE GENOMIC DNA]</scope>
    <source>
        <strain evidence="4">30A</strain>
    </source>
</reference>
<feature type="compositionally biased region" description="Low complexity" evidence="1">
    <location>
        <begin position="212"/>
        <end position="234"/>
    </location>
</feature>
<organism evidence="3 4">
    <name type="scientific">Agromyces badenianii</name>
    <dbReference type="NCBI Taxonomy" id="2080742"/>
    <lineage>
        <taxon>Bacteria</taxon>
        <taxon>Bacillati</taxon>
        <taxon>Actinomycetota</taxon>
        <taxon>Actinomycetes</taxon>
        <taxon>Micrococcales</taxon>
        <taxon>Microbacteriaceae</taxon>
        <taxon>Agromyces</taxon>
    </lineage>
</organism>
<dbReference type="AlphaFoldDB" id="A0A2S0WVP4"/>
<proteinExistence type="predicted"/>